<protein>
    <submittedName>
        <fullName evidence="1">Uncharacterized protein</fullName>
    </submittedName>
</protein>
<dbReference type="RefSeq" id="WP_017261021.1">
    <property type="nucleotide sequence ID" value="NZ_AUAW01000028.1"/>
</dbReference>
<dbReference type="OrthoDB" id="7061608at2"/>
<evidence type="ECO:0000313" key="1">
    <source>
        <dbReference type="EMBL" id="KRL53038.1"/>
    </source>
</evidence>
<dbReference type="eggNOG" id="ENOG5032U3P">
    <property type="taxonomic scope" value="Bacteria"/>
</dbReference>
<reference evidence="1 2" key="1">
    <citation type="journal article" date="2015" name="Genome Announc.">
        <title>Expanding the biotechnology potential of lactobacilli through comparative genomics of 213 strains and associated genera.</title>
        <authorList>
            <person name="Sun Z."/>
            <person name="Harris H.M."/>
            <person name="McCann A."/>
            <person name="Guo C."/>
            <person name="Argimon S."/>
            <person name="Zhang W."/>
            <person name="Yang X."/>
            <person name="Jeffery I.B."/>
            <person name="Cooney J.C."/>
            <person name="Kagawa T.F."/>
            <person name="Liu W."/>
            <person name="Song Y."/>
            <person name="Salvetti E."/>
            <person name="Wrobel A."/>
            <person name="Rasinkangas P."/>
            <person name="Parkhill J."/>
            <person name="Rea M.C."/>
            <person name="O'Sullivan O."/>
            <person name="Ritari J."/>
            <person name="Douillard F.P."/>
            <person name="Paul Ross R."/>
            <person name="Yang R."/>
            <person name="Briner A.E."/>
            <person name="Felis G.E."/>
            <person name="de Vos W.M."/>
            <person name="Barrangou R."/>
            <person name="Klaenhammer T.R."/>
            <person name="Caufield P.W."/>
            <person name="Cui Y."/>
            <person name="Zhang H."/>
            <person name="O'Toole P.W."/>
        </authorList>
    </citation>
    <scope>NUCLEOTIDE SEQUENCE [LARGE SCALE GENOMIC DNA]</scope>
    <source>
        <strain evidence="1 2">DSM 15814</strain>
    </source>
</reference>
<dbReference type="AlphaFoldDB" id="A0A0R1R9B7"/>
<organism evidence="1 2">
    <name type="scientific">Furfurilactobacillus rossiae DSM 15814</name>
    <dbReference type="NCBI Taxonomy" id="1114972"/>
    <lineage>
        <taxon>Bacteria</taxon>
        <taxon>Bacillati</taxon>
        <taxon>Bacillota</taxon>
        <taxon>Bacilli</taxon>
        <taxon>Lactobacillales</taxon>
        <taxon>Lactobacillaceae</taxon>
        <taxon>Furfurilactobacillus</taxon>
    </lineage>
</organism>
<comment type="caution">
    <text evidence="1">The sequence shown here is derived from an EMBL/GenBank/DDBJ whole genome shotgun (WGS) entry which is preliminary data.</text>
</comment>
<dbReference type="STRING" id="1114972.FD35_GL001469"/>
<keyword evidence="2" id="KW-1185">Reference proteome</keyword>
<sequence length="194" mass="22392">MAFVQLKDHKSRYLWIPDDYTLISTESHERNGEPITIERYQEQPTFLLHGAQVTTIYANDGRDLQSYHNYTQAPDQPLPGTQEAEKLAEDVWTDTDPDFARGLSLLVVENQQRSYVDANGEEHQFPVLWVKFAHENGSYNWVTVAGGNKIVEVERNSEWDYFGGRRATEEWDNDDWVQARNGERPQLAAPHARA</sequence>
<gene>
    <name evidence="1" type="ORF">FD35_GL001469</name>
</gene>
<dbReference type="EMBL" id="AZFF01000026">
    <property type="protein sequence ID" value="KRL53038.1"/>
    <property type="molecule type" value="Genomic_DNA"/>
</dbReference>
<proteinExistence type="predicted"/>
<accession>A0A0R1R9B7</accession>
<dbReference type="PATRIC" id="fig|1114972.6.peg.1493"/>
<evidence type="ECO:0000313" key="2">
    <source>
        <dbReference type="Proteomes" id="UP000051999"/>
    </source>
</evidence>
<dbReference type="Proteomes" id="UP000051999">
    <property type="component" value="Unassembled WGS sequence"/>
</dbReference>
<name>A0A0R1R9B7_9LACO</name>